<dbReference type="InterPro" id="IPR009003">
    <property type="entry name" value="Peptidase_S1_PA"/>
</dbReference>
<organism evidence="2 3">
    <name type="scientific">Clostridium botulinum D str. 1873</name>
    <dbReference type="NCBI Taxonomy" id="592027"/>
    <lineage>
        <taxon>Bacteria</taxon>
        <taxon>Bacillati</taxon>
        <taxon>Bacillota</taxon>
        <taxon>Clostridia</taxon>
        <taxon>Eubacteriales</taxon>
        <taxon>Clostridiaceae</taxon>
        <taxon>Clostridium</taxon>
    </lineage>
</organism>
<dbReference type="EMBL" id="ACSJ01000007">
    <property type="protein sequence ID" value="EES90940.1"/>
    <property type="molecule type" value="Genomic_DNA"/>
</dbReference>
<dbReference type="GeneID" id="66319955"/>
<reference evidence="2 3" key="1">
    <citation type="submission" date="2009-10" db="EMBL/GenBank/DDBJ databases">
        <authorList>
            <person name="Shrivastava S."/>
            <person name="Brinkac L.B."/>
            <person name="Brown J.L."/>
            <person name="Bruce D.B."/>
            <person name="Detter C."/>
            <person name="Green L.D."/>
            <person name="Munk C.A."/>
            <person name="Rogers Y.C."/>
            <person name="Tapia R."/>
            <person name="Saunders E.S."/>
            <person name="Sims D.R."/>
            <person name="Smith L.A."/>
            <person name="Smith T.J."/>
            <person name="Sutton G."/>
            <person name="Brettin T."/>
        </authorList>
    </citation>
    <scope>NUCLEOTIDE SEQUENCE [LARGE SCALE GENOMIC DNA]</scope>
    <source>
        <strain evidence="3">D str. 1873</strain>
    </source>
</reference>
<gene>
    <name evidence="2" type="ORF">CLG_B1245</name>
</gene>
<protein>
    <recommendedName>
        <fullName evidence="1">Nal1 N-terminal domain-containing protein</fullName>
    </recommendedName>
</protein>
<evidence type="ECO:0000313" key="2">
    <source>
        <dbReference type="EMBL" id="EES90940.1"/>
    </source>
</evidence>
<dbReference type="InterPro" id="IPR043504">
    <property type="entry name" value="Peptidase_S1_PA_chymotrypsin"/>
</dbReference>
<proteinExistence type="predicted"/>
<dbReference type="Pfam" id="PF25608">
    <property type="entry name" value="NAL1_N"/>
    <property type="match status" value="1"/>
</dbReference>
<accession>A0A9P2LKZ6</accession>
<name>A0A9P2LKZ6_CLOBO</name>
<dbReference type="InterPro" id="IPR057905">
    <property type="entry name" value="Nal1_N"/>
</dbReference>
<dbReference type="Proteomes" id="UP000006160">
    <property type="component" value="Unassembled WGS sequence"/>
</dbReference>
<evidence type="ECO:0000259" key="1">
    <source>
        <dbReference type="Pfam" id="PF25608"/>
    </source>
</evidence>
<evidence type="ECO:0000313" key="3">
    <source>
        <dbReference type="Proteomes" id="UP000006160"/>
    </source>
</evidence>
<comment type="caution">
    <text evidence="2">The sequence shown here is derived from an EMBL/GenBank/DDBJ whole genome shotgun (WGS) entry which is preliminary data.</text>
</comment>
<dbReference type="Gene3D" id="2.40.10.10">
    <property type="entry name" value="Trypsin-like serine proteases"/>
    <property type="match status" value="1"/>
</dbReference>
<sequence>MNNNCYNCFKLCNQYEKRKKIIYICKCQYQYFLSKSNVVGVGLGYKDIDGICTYEECIKVFVTEKISKNELPAKEIVPAVYEGIKTDVVTGGVSTECNLVSRVRPVLCGYAMGISDGATKSVTTGTLGALVKDKENIYILGSGHVLTNENLVPLGTPIIQPSIHFGGVISKDTIAYLSKYIPLRYISSTAIPENYVDCAIGKVLSISLVTPKIAILNSLPLGVSSAKLKDTVVKVGAISGYTTGTVEAVNATIWAHYSSGQVLFKNQILTTLMSQKGDSGSLLLDREGNAIGLLNSDSNSFSNYSDINLILKIFKVSLITK</sequence>
<feature type="domain" description="Nal1 N-terminal" evidence="1">
    <location>
        <begin position="37"/>
        <end position="84"/>
    </location>
</feature>
<dbReference type="RefSeq" id="WP_003375462.1">
    <property type="nucleotide sequence ID" value="NZ_ACSJ01000007.1"/>
</dbReference>
<dbReference type="SUPFAM" id="SSF50494">
    <property type="entry name" value="Trypsin-like serine proteases"/>
    <property type="match status" value="1"/>
</dbReference>
<dbReference type="AlphaFoldDB" id="A0A9P2LKZ6"/>